<proteinExistence type="predicted"/>
<evidence type="ECO:0000313" key="3">
    <source>
        <dbReference type="Proteomes" id="UP000254893"/>
    </source>
</evidence>
<feature type="transmembrane region" description="Helical" evidence="1">
    <location>
        <begin position="67"/>
        <end position="90"/>
    </location>
</feature>
<evidence type="ECO:0000313" key="2">
    <source>
        <dbReference type="EMBL" id="SUJ10150.1"/>
    </source>
</evidence>
<keyword evidence="1" id="KW-0472">Membrane</keyword>
<dbReference type="EMBL" id="UGYW01000002">
    <property type="protein sequence ID" value="SUJ10150.1"/>
    <property type="molecule type" value="Genomic_DNA"/>
</dbReference>
<organism evidence="2 3">
    <name type="scientific">Sphingobacterium spiritivorum</name>
    <name type="common">Flavobacterium spiritivorum</name>
    <dbReference type="NCBI Taxonomy" id="258"/>
    <lineage>
        <taxon>Bacteria</taxon>
        <taxon>Pseudomonadati</taxon>
        <taxon>Bacteroidota</taxon>
        <taxon>Sphingobacteriia</taxon>
        <taxon>Sphingobacteriales</taxon>
        <taxon>Sphingobacteriaceae</taxon>
        <taxon>Sphingobacterium</taxon>
    </lineage>
</organism>
<dbReference type="RefSeq" id="WP_115170010.1">
    <property type="nucleotide sequence ID" value="NZ_UGYW01000002.1"/>
</dbReference>
<dbReference type="AlphaFoldDB" id="A0A380BZP8"/>
<protein>
    <submittedName>
        <fullName evidence="2">Uncharacterized protein</fullName>
    </submittedName>
</protein>
<name>A0A380BZP8_SPHSI</name>
<gene>
    <name evidence="2" type="ORF">NCTC11388_02036</name>
</gene>
<evidence type="ECO:0000256" key="1">
    <source>
        <dbReference type="SAM" id="Phobius"/>
    </source>
</evidence>
<dbReference type="Proteomes" id="UP000254893">
    <property type="component" value="Unassembled WGS sequence"/>
</dbReference>
<sequence length="208" mass="24026">MISKQLLEKYHLGLCSEKEQELVEQWLENDDLEIEGDIISVEDTGQVKAEMWSNIRQDIKRKKNLRIFHPGTWAAVAAILIAIVGVRTILINNQPSLTNRFTFDNLSGDQIRNYDEHNYNITLSKKSFARINTETGELDVKGDIMFTPKKDIILNVCDRNHRIKLKSGETYILLDQNQSCQHIVLTKQELTFLSPILQNQLKIQFNIS</sequence>
<keyword evidence="1" id="KW-1133">Transmembrane helix</keyword>
<reference evidence="2 3" key="1">
    <citation type="submission" date="2018-06" db="EMBL/GenBank/DDBJ databases">
        <authorList>
            <consortium name="Pathogen Informatics"/>
            <person name="Doyle S."/>
        </authorList>
    </citation>
    <scope>NUCLEOTIDE SEQUENCE [LARGE SCALE GENOMIC DNA]</scope>
    <source>
        <strain evidence="2 3">NCTC11388</strain>
    </source>
</reference>
<keyword evidence="1" id="KW-0812">Transmembrane</keyword>
<accession>A0A380BZP8</accession>